<feature type="transmembrane region" description="Helical" evidence="1">
    <location>
        <begin position="21"/>
        <end position="41"/>
    </location>
</feature>
<protein>
    <submittedName>
        <fullName evidence="2">ABC transporter permease</fullName>
    </submittedName>
</protein>
<proteinExistence type="predicted"/>
<evidence type="ECO:0000256" key="1">
    <source>
        <dbReference type="SAM" id="Phobius"/>
    </source>
</evidence>
<dbReference type="Proteomes" id="UP000585696">
    <property type="component" value="Unassembled WGS sequence"/>
</dbReference>
<reference evidence="2 3" key="1">
    <citation type="submission" date="2020-03" db="EMBL/GenBank/DDBJ databases">
        <title>Soil Listeria distribution.</title>
        <authorList>
            <person name="Liao J."/>
            <person name="Wiedmann M."/>
        </authorList>
    </citation>
    <scope>NUCLEOTIDE SEQUENCE [LARGE SCALE GENOMIC DNA]</scope>
    <source>
        <strain evidence="2 3">FSL L7-0054</strain>
    </source>
</reference>
<organism evidence="2 3">
    <name type="scientific">Listeria booriae</name>
    <dbReference type="NCBI Taxonomy" id="1552123"/>
    <lineage>
        <taxon>Bacteria</taxon>
        <taxon>Bacillati</taxon>
        <taxon>Bacillota</taxon>
        <taxon>Bacilli</taxon>
        <taxon>Bacillales</taxon>
        <taxon>Listeriaceae</taxon>
        <taxon>Listeria</taxon>
    </lineage>
</organism>
<gene>
    <name evidence="2" type="ORF">HCB69_12535</name>
</gene>
<dbReference type="AlphaFoldDB" id="A0A842G5G8"/>
<feature type="transmembrane region" description="Helical" evidence="1">
    <location>
        <begin position="203"/>
        <end position="222"/>
    </location>
</feature>
<feature type="transmembrane region" description="Helical" evidence="1">
    <location>
        <begin position="154"/>
        <end position="183"/>
    </location>
</feature>
<keyword evidence="1" id="KW-1133">Transmembrane helix</keyword>
<feature type="non-terminal residue" evidence="2">
    <location>
        <position position="1"/>
    </location>
</feature>
<evidence type="ECO:0000313" key="3">
    <source>
        <dbReference type="Proteomes" id="UP000585696"/>
    </source>
</evidence>
<name>A0A842G5G8_9LIST</name>
<dbReference type="RefSeq" id="WP_185655424.1">
    <property type="nucleotide sequence ID" value="NZ_JAARZS010000036.1"/>
</dbReference>
<feature type="transmembrane region" description="Helical" evidence="1">
    <location>
        <begin position="111"/>
        <end position="133"/>
    </location>
</feature>
<evidence type="ECO:0000313" key="2">
    <source>
        <dbReference type="EMBL" id="MBC2285206.1"/>
    </source>
</evidence>
<comment type="caution">
    <text evidence="2">The sequence shown here is derived from an EMBL/GenBank/DDBJ whole genome shotgun (WGS) entry which is preliminary data.</text>
</comment>
<sequence>YMNSMWASVKMQLFYQWKAKYLISLFISLIVMCVFSSYTQYSSLHQKENRFDITMETYKQDGITLKQALSEELKIKKDGNSEEISNSLKYDYYRVIAAKVALNPLNAPNQIFTSIAIIILPILFGVYSCHVAFFDFKYRTIKNQLLLRGYKSFYFSKLISIAIVAVATALITILLSIGIQYLFNLLVGVQPNTSVNYLSELPLQFLYQSLVFILFGIFFFILTILIRSTLISIIMLFLYMFIVPNLGGYDLKNLMLLTIAKIYNTSASTMDVVSGVNTNIIVGYLIVITVCIVFTIISYKWNEKRLCPKL</sequence>
<feature type="transmembrane region" description="Helical" evidence="1">
    <location>
        <begin position="229"/>
        <end position="247"/>
    </location>
</feature>
<dbReference type="EMBL" id="JAARZS010000036">
    <property type="protein sequence ID" value="MBC2285206.1"/>
    <property type="molecule type" value="Genomic_DNA"/>
</dbReference>
<feature type="transmembrane region" description="Helical" evidence="1">
    <location>
        <begin position="280"/>
        <end position="299"/>
    </location>
</feature>
<keyword evidence="1" id="KW-0812">Transmembrane</keyword>
<accession>A0A842G5G8</accession>
<keyword evidence="1" id="KW-0472">Membrane</keyword>